<organism evidence="5 6">
    <name type="scientific">Paramecium pentaurelia</name>
    <dbReference type="NCBI Taxonomy" id="43138"/>
    <lineage>
        <taxon>Eukaryota</taxon>
        <taxon>Sar</taxon>
        <taxon>Alveolata</taxon>
        <taxon>Ciliophora</taxon>
        <taxon>Intramacronucleata</taxon>
        <taxon>Oligohymenophorea</taxon>
        <taxon>Peniculida</taxon>
        <taxon>Parameciidae</taxon>
        <taxon>Paramecium</taxon>
    </lineage>
</organism>
<evidence type="ECO:0000313" key="6">
    <source>
        <dbReference type="Proteomes" id="UP000689195"/>
    </source>
</evidence>
<evidence type="ECO:0000259" key="4">
    <source>
        <dbReference type="PROSITE" id="PS51634"/>
    </source>
</evidence>
<name>A0A8S1Y485_9CILI</name>
<accession>A0A8S1Y485</accession>
<dbReference type="SMART" id="SM01114">
    <property type="entry name" value="CXC"/>
    <property type="match status" value="2"/>
</dbReference>
<keyword evidence="3" id="KW-0539">Nucleus</keyword>
<comment type="similarity">
    <text evidence="2">Belongs to the lin-54 family.</text>
</comment>
<comment type="subcellular location">
    <subcellularLocation>
        <location evidence="1">Nucleus</location>
    </subcellularLocation>
</comment>
<dbReference type="PANTHER" id="PTHR12446">
    <property type="entry name" value="TESMIN/TSO1-RELATED"/>
    <property type="match status" value="1"/>
</dbReference>
<feature type="domain" description="CRC" evidence="4">
    <location>
        <begin position="84"/>
        <end position="194"/>
    </location>
</feature>
<dbReference type="Pfam" id="PF03638">
    <property type="entry name" value="TCR"/>
    <property type="match status" value="2"/>
</dbReference>
<dbReference type="InterPro" id="IPR028307">
    <property type="entry name" value="Lin-54_fam"/>
</dbReference>
<evidence type="ECO:0000313" key="5">
    <source>
        <dbReference type="EMBL" id="CAD8208113.1"/>
    </source>
</evidence>
<evidence type="ECO:0000256" key="2">
    <source>
        <dbReference type="ARBA" id="ARBA00007267"/>
    </source>
</evidence>
<dbReference type="InterPro" id="IPR005172">
    <property type="entry name" value="CRC"/>
</dbReference>
<keyword evidence="6" id="KW-1185">Reference proteome</keyword>
<dbReference type="GO" id="GO:0006355">
    <property type="term" value="P:regulation of DNA-templated transcription"/>
    <property type="evidence" value="ECO:0007669"/>
    <property type="project" value="TreeGrafter"/>
</dbReference>
<dbReference type="InterPro" id="IPR033467">
    <property type="entry name" value="Tesmin/TSO1-like_CXC"/>
</dbReference>
<dbReference type="PROSITE" id="PS51634">
    <property type="entry name" value="CRC"/>
    <property type="match status" value="1"/>
</dbReference>
<dbReference type="AlphaFoldDB" id="A0A8S1Y485"/>
<evidence type="ECO:0000256" key="1">
    <source>
        <dbReference type="ARBA" id="ARBA00004123"/>
    </source>
</evidence>
<gene>
    <name evidence="5" type="ORF">PPENT_87.1.T1490142</name>
</gene>
<evidence type="ECO:0000256" key="3">
    <source>
        <dbReference type="ARBA" id="ARBA00023242"/>
    </source>
</evidence>
<dbReference type="Proteomes" id="UP000689195">
    <property type="component" value="Unassembled WGS sequence"/>
</dbReference>
<dbReference type="PANTHER" id="PTHR12446:SF34">
    <property type="entry name" value="PROTEIN LIN-54 HOMOLOG"/>
    <property type="match status" value="1"/>
</dbReference>
<dbReference type="EMBL" id="CAJJDO010000149">
    <property type="protein sequence ID" value="CAD8208113.1"/>
    <property type="molecule type" value="Genomic_DNA"/>
</dbReference>
<reference evidence="5" key="1">
    <citation type="submission" date="2021-01" db="EMBL/GenBank/DDBJ databases">
        <authorList>
            <consortium name="Genoscope - CEA"/>
            <person name="William W."/>
        </authorList>
    </citation>
    <scope>NUCLEOTIDE SEQUENCE</scope>
</reference>
<dbReference type="GO" id="GO:0005634">
    <property type="term" value="C:nucleus"/>
    <property type="evidence" value="ECO:0007669"/>
    <property type="project" value="UniProtKB-SubCell"/>
</dbReference>
<sequence length="222" mass="26460">MQIQEFLDDLKLPYLQKFYSICSNISEFDQQKQSPKLRKWDSQIEPEQISEGYPIQCETNNIHEENHKVEEIVQDEKKEIQEVELFLCNCQKTGCLKMYCSCFHNGRVCGKQCRCEDCKNREEYKTQRMKAVDNVNKKAHRNKKIPKEKLFETNEIWGCNCSKTRCVKKYCECFIRGKKCTVECNCNHCDNGKDEDLVNEIKKQNEKPNIQKRIRKERQPLQ</sequence>
<comment type="caution">
    <text evidence="5">The sequence shown here is derived from an EMBL/GenBank/DDBJ whole genome shotgun (WGS) entry which is preliminary data.</text>
</comment>
<protein>
    <recommendedName>
        <fullName evidence="4">CRC domain-containing protein</fullName>
    </recommendedName>
</protein>
<dbReference type="OrthoDB" id="6283463at2759"/>
<proteinExistence type="inferred from homology"/>